<dbReference type="EMBL" id="GL996530">
    <property type="protein sequence ID" value="EGV59916.1"/>
    <property type="molecule type" value="Genomic_DNA"/>
</dbReference>
<protein>
    <recommendedName>
        <fullName evidence="2">PA14 domain-containing protein</fullName>
    </recommendedName>
</protein>
<evidence type="ECO:0000256" key="1">
    <source>
        <dbReference type="SAM" id="SignalP"/>
    </source>
</evidence>
<dbReference type="Proteomes" id="UP000000707">
    <property type="component" value="Unassembled WGS sequence"/>
</dbReference>
<evidence type="ECO:0000313" key="4">
    <source>
        <dbReference type="Proteomes" id="UP000000707"/>
    </source>
</evidence>
<keyword evidence="4" id="KW-1185">Reference proteome</keyword>
<feature type="non-terminal residue" evidence="3">
    <location>
        <position position="220"/>
    </location>
</feature>
<dbReference type="AlphaFoldDB" id="G3BFW6"/>
<organism evidence="4">
    <name type="scientific">Candida tenuis (strain ATCC 10573 / BCRC 21748 / CBS 615 / JCM 9827 / NBRC 10315 / NRRL Y-1498 / VKM Y-70)</name>
    <name type="common">Yeast</name>
    <name type="synonym">Yamadazyma tenuis</name>
    <dbReference type="NCBI Taxonomy" id="590646"/>
    <lineage>
        <taxon>Eukaryota</taxon>
        <taxon>Fungi</taxon>
        <taxon>Dikarya</taxon>
        <taxon>Ascomycota</taxon>
        <taxon>Saccharomycotina</taxon>
        <taxon>Pichiomycetes</taxon>
        <taxon>Debaryomycetaceae</taxon>
        <taxon>Yamadazyma</taxon>
    </lineage>
</organism>
<dbReference type="STRING" id="590646.G3BFW6"/>
<dbReference type="SMART" id="SM00758">
    <property type="entry name" value="PA14"/>
    <property type="match status" value="1"/>
</dbReference>
<evidence type="ECO:0000313" key="3">
    <source>
        <dbReference type="EMBL" id="EGV59916.1"/>
    </source>
</evidence>
<dbReference type="Pfam" id="PF10528">
    <property type="entry name" value="GLEYA"/>
    <property type="match status" value="1"/>
</dbReference>
<dbReference type="InterPro" id="IPR018871">
    <property type="entry name" value="GLEYA_adhesin_domain"/>
</dbReference>
<gene>
    <name evidence="3" type="ORF">CANTEDRAFT_128761</name>
</gene>
<accession>G3BFW6</accession>
<reference evidence="3 4" key="1">
    <citation type="journal article" date="2011" name="Proc. Natl. Acad. Sci. U.S.A.">
        <title>Comparative genomics of xylose-fermenting fungi for enhanced biofuel production.</title>
        <authorList>
            <person name="Wohlbach D.J."/>
            <person name="Kuo A."/>
            <person name="Sato T.K."/>
            <person name="Potts K.M."/>
            <person name="Salamov A.A."/>
            <person name="LaButti K.M."/>
            <person name="Sun H."/>
            <person name="Clum A."/>
            <person name="Pangilinan J.L."/>
            <person name="Lindquist E.A."/>
            <person name="Lucas S."/>
            <person name="Lapidus A."/>
            <person name="Jin M."/>
            <person name="Gunawan C."/>
            <person name="Balan V."/>
            <person name="Dale B.E."/>
            <person name="Jeffries T.W."/>
            <person name="Zinkel R."/>
            <person name="Barry K.W."/>
            <person name="Grigoriev I.V."/>
            <person name="Gasch A.P."/>
        </authorList>
    </citation>
    <scope>NUCLEOTIDE SEQUENCE [LARGE SCALE GENOMIC DNA]</scope>
    <source>
        <strain evidence="4">ATCC 10573 / BCRC 21748 / CBS 615 / JCM 9827 / NBRC 10315 / NRRL Y-1498 / VKM Y-70</strain>
    </source>
</reference>
<name>G3BFW6_CANTC</name>
<dbReference type="HOGENOM" id="CLU_098504_0_0_1"/>
<dbReference type="Gene3D" id="2.60.120.1560">
    <property type="match status" value="1"/>
</dbReference>
<feature type="domain" description="PA14" evidence="2">
    <location>
        <begin position="32"/>
        <end position="209"/>
    </location>
</feature>
<feature type="signal peptide" evidence="1">
    <location>
        <begin position="1"/>
        <end position="21"/>
    </location>
</feature>
<dbReference type="OrthoDB" id="4026289at2759"/>
<evidence type="ECO:0000259" key="2">
    <source>
        <dbReference type="PROSITE" id="PS51820"/>
    </source>
</evidence>
<dbReference type="SUPFAM" id="SSF56988">
    <property type="entry name" value="Anthrax protective antigen"/>
    <property type="match status" value="1"/>
</dbReference>
<dbReference type="InterPro" id="IPR011658">
    <property type="entry name" value="PA14_dom"/>
</dbReference>
<dbReference type="PROSITE" id="PS51820">
    <property type="entry name" value="PA14"/>
    <property type="match status" value="1"/>
</dbReference>
<keyword evidence="1" id="KW-0732">Signal</keyword>
<dbReference type="InterPro" id="IPR037524">
    <property type="entry name" value="PA14/GLEYA"/>
</dbReference>
<sequence>MKFHYTLSLVGIFQFIGTVSSADSVGGCSPTAVEKGLYAEYIKVANHEWKEGDTTSLESGVAVVSQREAEYSWEGITQQDFLVSKNTDVLYGHDVTTANFGLRLTGYLYAEATGDYTIAVTYADDAASLSIGAGVAMECCGSTQSPANVTEFAHWYGHLESTSVSKTVSLTAGVYYPIKVVYFNVEDGGEFNMSVTYPDGTAHTTDINWYSSTDNSTSCP</sequence>
<proteinExistence type="predicted"/>
<feature type="chain" id="PRO_5003442920" description="PA14 domain-containing protein" evidence="1">
    <location>
        <begin position="22"/>
        <end position="220"/>
    </location>
</feature>